<keyword evidence="2" id="KW-0540">Nuclease</keyword>
<proteinExistence type="predicted"/>
<keyword evidence="3" id="KW-1185">Reference proteome</keyword>
<evidence type="ECO:0000259" key="1">
    <source>
        <dbReference type="SMART" id="SM00507"/>
    </source>
</evidence>
<dbReference type="InterPro" id="IPR002711">
    <property type="entry name" value="HNH"/>
</dbReference>
<accession>A0A3S1AH82</accession>
<keyword evidence="2" id="KW-0255">Endonuclease</keyword>
<dbReference type="GO" id="GO:0008270">
    <property type="term" value="F:zinc ion binding"/>
    <property type="evidence" value="ECO:0007669"/>
    <property type="project" value="InterPro"/>
</dbReference>
<dbReference type="GO" id="GO:0004519">
    <property type="term" value="F:endonuclease activity"/>
    <property type="evidence" value="ECO:0007669"/>
    <property type="project" value="UniProtKB-KW"/>
</dbReference>
<dbReference type="Pfam" id="PF01844">
    <property type="entry name" value="HNH"/>
    <property type="match status" value="1"/>
</dbReference>
<keyword evidence="2" id="KW-0378">Hydrolase</keyword>
<dbReference type="PANTHER" id="PTHR33877">
    <property type="entry name" value="SLL1193 PROTEIN"/>
    <property type="match status" value="1"/>
</dbReference>
<sequence>MVSTATRKFVRRRARCLCEYCHSPEYLSPDRFTIDHILPQSLGGLNDEDNLALACHRCNERHYNFTTGIDPETKQSVPLFNPRQCTWAEHFIWTTDGLRIIGVTAIGRATCTKFDFNDDNHDDGAILDARSFWIQGGWHPPDNDPRQPV</sequence>
<gene>
    <name evidence="2" type="ORF">DSM106972_071490</name>
</gene>
<dbReference type="GO" id="GO:0003676">
    <property type="term" value="F:nucleic acid binding"/>
    <property type="evidence" value="ECO:0007669"/>
    <property type="project" value="InterPro"/>
</dbReference>
<dbReference type="Gene3D" id="1.10.30.50">
    <property type="match status" value="1"/>
</dbReference>
<protein>
    <submittedName>
        <fullName evidence="2">HNH endonuclease</fullName>
    </submittedName>
</protein>
<reference evidence="2" key="2">
    <citation type="journal article" date="2019" name="Genome Biol. Evol.">
        <title>Day and night: Metabolic profiles and evolutionary relationships of six axenic non-marine cyanobacteria.</title>
        <authorList>
            <person name="Will S.E."/>
            <person name="Henke P."/>
            <person name="Boedeker C."/>
            <person name="Huang S."/>
            <person name="Brinkmann H."/>
            <person name="Rohde M."/>
            <person name="Jarek M."/>
            <person name="Friedl T."/>
            <person name="Seufert S."/>
            <person name="Schumacher M."/>
            <person name="Overmann J."/>
            <person name="Neumann-Schaal M."/>
            <person name="Petersen J."/>
        </authorList>
    </citation>
    <scope>NUCLEOTIDE SEQUENCE [LARGE SCALE GENOMIC DNA]</scope>
    <source>
        <strain evidence="2">PCC 7102</strain>
    </source>
</reference>
<dbReference type="AlphaFoldDB" id="A0A3S1AH82"/>
<evidence type="ECO:0000313" key="2">
    <source>
        <dbReference type="EMBL" id="RUT00740.1"/>
    </source>
</evidence>
<dbReference type="Proteomes" id="UP000271624">
    <property type="component" value="Unassembled WGS sequence"/>
</dbReference>
<feature type="domain" description="HNH nuclease" evidence="1">
    <location>
        <begin position="5"/>
        <end position="60"/>
    </location>
</feature>
<dbReference type="EMBL" id="RSCL01000022">
    <property type="protein sequence ID" value="RUT00740.1"/>
    <property type="molecule type" value="Genomic_DNA"/>
</dbReference>
<dbReference type="OrthoDB" id="514018at2"/>
<dbReference type="InterPro" id="IPR052892">
    <property type="entry name" value="NA-targeting_endonuclease"/>
</dbReference>
<dbReference type="SMART" id="SM00507">
    <property type="entry name" value="HNHc"/>
    <property type="match status" value="1"/>
</dbReference>
<dbReference type="PANTHER" id="PTHR33877:SF1">
    <property type="entry name" value="TYPE IV METHYL-DIRECTED RESTRICTION ENZYME ECOKMCRA"/>
    <property type="match status" value="1"/>
</dbReference>
<dbReference type="InterPro" id="IPR003615">
    <property type="entry name" value="HNH_nuc"/>
</dbReference>
<dbReference type="CDD" id="cd00085">
    <property type="entry name" value="HNHc"/>
    <property type="match status" value="1"/>
</dbReference>
<organism evidence="2 3">
    <name type="scientific">Dulcicalothrix desertica PCC 7102</name>
    <dbReference type="NCBI Taxonomy" id="232991"/>
    <lineage>
        <taxon>Bacteria</taxon>
        <taxon>Bacillati</taxon>
        <taxon>Cyanobacteriota</taxon>
        <taxon>Cyanophyceae</taxon>
        <taxon>Nostocales</taxon>
        <taxon>Calotrichaceae</taxon>
        <taxon>Dulcicalothrix</taxon>
    </lineage>
</organism>
<dbReference type="RefSeq" id="WP_127085273.1">
    <property type="nucleotide sequence ID" value="NZ_RSCL01000022.1"/>
</dbReference>
<evidence type="ECO:0000313" key="3">
    <source>
        <dbReference type="Proteomes" id="UP000271624"/>
    </source>
</evidence>
<comment type="caution">
    <text evidence="2">The sequence shown here is derived from an EMBL/GenBank/DDBJ whole genome shotgun (WGS) entry which is preliminary data.</text>
</comment>
<reference evidence="2" key="1">
    <citation type="submission" date="2018-12" db="EMBL/GenBank/DDBJ databases">
        <authorList>
            <person name="Will S."/>
            <person name="Neumann-Schaal M."/>
            <person name="Henke P."/>
        </authorList>
    </citation>
    <scope>NUCLEOTIDE SEQUENCE</scope>
    <source>
        <strain evidence="2">PCC 7102</strain>
    </source>
</reference>
<name>A0A3S1AH82_9CYAN</name>